<keyword evidence="7" id="KW-1185">Reference proteome</keyword>
<keyword evidence="2" id="KW-0479">Metal-binding</keyword>
<dbReference type="PROSITE" id="PS51891">
    <property type="entry name" value="CENP_V_GFA"/>
    <property type="match status" value="1"/>
</dbReference>
<dbReference type="PANTHER" id="PTHR33337">
    <property type="entry name" value="GFA DOMAIN-CONTAINING PROTEIN"/>
    <property type="match status" value="1"/>
</dbReference>
<dbReference type="Proteomes" id="UP000266188">
    <property type="component" value="Unassembled WGS sequence"/>
</dbReference>
<dbReference type="Pfam" id="PF04828">
    <property type="entry name" value="GFA"/>
    <property type="match status" value="1"/>
</dbReference>
<proteinExistence type="inferred from homology"/>
<protein>
    <submittedName>
        <fullName evidence="6">Glutathione-dependent formaldehyde-activating enzyme</fullName>
    </submittedName>
</protein>
<dbReference type="GO" id="GO:0016846">
    <property type="term" value="F:carbon-sulfur lyase activity"/>
    <property type="evidence" value="ECO:0007669"/>
    <property type="project" value="InterPro"/>
</dbReference>
<keyword evidence="4" id="KW-0456">Lyase</keyword>
<dbReference type="Gene3D" id="3.90.1590.10">
    <property type="entry name" value="glutathione-dependent formaldehyde- activating enzyme (gfa)"/>
    <property type="match status" value="1"/>
</dbReference>
<evidence type="ECO:0000256" key="1">
    <source>
        <dbReference type="ARBA" id="ARBA00005495"/>
    </source>
</evidence>
<dbReference type="GO" id="GO:0046872">
    <property type="term" value="F:metal ion binding"/>
    <property type="evidence" value="ECO:0007669"/>
    <property type="project" value="UniProtKB-KW"/>
</dbReference>
<evidence type="ECO:0000256" key="3">
    <source>
        <dbReference type="ARBA" id="ARBA00022833"/>
    </source>
</evidence>
<comment type="similarity">
    <text evidence="1">Belongs to the Gfa family.</text>
</comment>
<sequence>MHTGSCLCKKVKYEYTGEPLHKATCHCLTCRKITGGTNTVNFLIAEDHFRIHAGVPQQHEVLHESGMKLTHFFCDTCGTPLYKVLDGEAFRGKIIIYAGSLDAPDGLNRVKPDEELYVKHRVDWVPVIGETRQTMAFGEF</sequence>
<name>A0A3A3ABK5_9EURO</name>
<dbReference type="InterPro" id="IPR011057">
    <property type="entry name" value="Mss4-like_sf"/>
</dbReference>
<evidence type="ECO:0000313" key="6">
    <source>
        <dbReference type="EMBL" id="RJE27375.1"/>
    </source>
</evidence>
<gene>
    <name evidence="6" type="ORF">PHISCL_00251</name>
</gene>
<dbReference type="STRING" id="2070753.A0A3A3ABK5"/>
<dbReference type="EMBL" id="MVGC01000004">
    <property type="protein sequence ID" value="RJE27375.1"/>
    <property type="molecule type" value="Genomic_DNA"/>
</dbReference>
<dbReference type="OrthoDB" id="9985472at2759"/>
<evidence type="ECO:0000313" key="7">
    <source>
        <dbReference type="Proteomes" id="UP000266188"/>
    </source>
</evidence>
<feature type="domain" description="CENP-V/GFA" evidence="5">
    <location>
        <begin position="2"/>
        <end position="114"/>
    </location>
</feature>
<dbReference type="SUPFAM" id="SSF51316">
    <property type="entry name" value="Mss4-like"/>
    <property type="match status" value="1"/>
</dbReference>
<evidence type="ECO:0000256" key="2">
    <source>
        <dbReference type="ARBA" id="ARBA00022723"/>
    </source>
</evidence>
<dbReference type="PANTHER" id="PTHR33337:SF30">
    <property type="entry name" value="DUF636 DOMAIN PROTEIN (AFU_ORTHOLOGUE AFUA_1G03180)"/>
    <property type="match status" value="1"/>
</dbReference>
<comment type="caution">
    <text evidence="6">The sequence shown here is derived from an EMBL/GenBank/DDBJ whole genome shotgun (WGS) entry which is preliminary data.</text>
</comment>
<reference evidence="7" key="1">
    <citation type="submission" date="2017-02" db="EMBL/GenBank/DDBJ databases">
        <authorList>
            <person name="Tafer H."/>
            <person name="Lopandic K."/>
        </authorList>
    </citation>
    <scope>NUCLEOTIDE SEQUENCE [LARGE SCALE GENOMIC DNA]</scope>
    <source>
        <strain evidence="7">CBS 366.77</strain>
    </source>
</reference>
<accession>A0A3A3ABK5</accession>
<evidence type="ECO:0000256" key="4">
    <source>
        <dbReference type="ARBA" id="ARBA00023239"/>
    </source>
</evidence>
<evidence type="ECO:0000259" key="5">
    <source>
        <dbReference type="PROSITE" id="PS51891"/>
    </source>
</evidence>
<organism evidence="6 7">
    <name type="scientific">Aspergillus sclerotialis</name>
    <dbReference type="NCBI Taxonomy" id="2070753"/>
    <lineage>
        <taxon>Eukaryota</taxon>
        <taxon>Fungi</taxon>
        <taxon>Dikarya</taxon>
        <taxon>Ascomycota</taxon>
        <taxon>Pezizomycotina</taxon>
        <taxon>Eurotiomycetes</taxon>
        <taxon>Eurotiomycetidae</taxon>
        <taxon>Eurotiales</taxon>
        <taxon>Aspergillaceae</taxon>
        <taxon>Aspergillus</taxon>
        <taxon>Aspergillus subgen. Polypaecilum</taxon>
    </lineage>
</organism>
<keyword evidence="3" id="KW-0862">Zinc</keyword>
<dbReference type="InterPro" id="IPR006913">
    <property type="entry name" value="CENP-V/GFA"/>
</dbReference>
<dbReference type="AlphaFoldDB" id="A0A3A3ABK5"/>